<dbReference type="InterPro" id="IPR045864">
    <property type="entry name" value="aa-tRNA-synth_II/BPL/LPL"/>
</dbReference>
<feature type="domain" description="Aminoacyl-transfer RNA synthetases class-II family profile" evidence="8">
    <location>
        <begin position="146"/>
        <end position="545"/>
    </location>
</feature>
<protein>
    <submittedName>
        <fullName evidence="9">Aspartate tRNA synthetase</fullName>
    </submittedName>
</protein>
<evidence type="ECO:0000256" key="6">
    <source>
        <dbReference type="ARBA" id="ARBA00022917"/>
    </source>
</evidence>
<proteinExistence type="inferred from homology"/>
<dbReference type="InterPro" id="IPR004365">
    <property type="entry name" value="NA-bd_OB_tRNA"/>
</dbReference>
<dbReference type="Proteomes" id="UP000289537">
    <property type="component" value="Chromosome"/>
</dbReference>
<dbReference type="AlphaFoldDB" id="A0A2Z5T429"/>
<organism evidence="9 10">
    <name type="scientific">endosymbiont of Rhynchophorus ferrugineus</name>
    <dbReference type="NCBI Taxonomy" id="1972133"/>
    <lineage>
        <taxon>Bacteria</taxon>
        <taxon>Pseudomonadati</taxon>
        <taxon>Pseudomonadota</taxon>
        <taxon>Gammaproteobacteria</taxon>
        <taxon>Candidatus Nardonella</taxon>
    </lineage>
</organism>
<dbReference type="InterPro" id="IPR006195">
    <property type="entry name" value="aa-tRNA-synth_II"/>
</dbReference>
<dbReference type="InterPro" id="IPR004115">
    <property type="entry name" value="GAD-like_sf"/>
</dbReference>
<dbReference type="NCBIfam" id="TIGR00459">
    <property type="entry name" value="aspS_bact"/>
    <property type="match status" value="1"/>
</dbReference>
<keyword evidence="2" id="KW-0963">Cytoplasm</keyword>
<reference evidence="9 10" key="1">
    <citation type="journal article" date="2017" name="Proc. Natl. Acad. Sci. U.S.A.">
        <title>Small genome symbiont underlies cuticle hardness in beetles.</title>
        <authorList>
            <person name="Anbutsu H."/>
            <person name="Moriyama M."/>
            <person name="Nikoh N."/>
            <person name="Hosokawa T."/>
            <person name="Futahashi R."/>
            <person name="Tanahashi M."/>
            <person name="Meng X.Y."/>
            <person name="Kuriwada T."/>
            <person name="Mori N."/>
            <person name="Oshima K."/>
            <person name="Hattori M."/>
            <person name="Fujie M."/>
            <person name="Satoh N."/>
            <person name="Maeda T."/>
            <person name="Shigenobu S."/>
            <person name="Koga R."/>
            <person name="Fukatsu T."/>
        </authorList>
    </citation>
    <scope>NUCLEOTIDE SEQUENCE [LARGE SCALE GENOMIC DNA]</scope>
    <source>
        <strain evidence="9">NARRFE1</strain>
    </source>
</reference>
<keyword evidence="3" id="KW-0436">Ligase</keyword>
<evidence type="ECO:0000256" key="7">
    <source>
        <dbReference type="ARBA" id="ARBA00023146"/>
    </source>
</evidence>
<accession>A0A2Z5T429</accession>
<dbReference type="PRINTS" id="PR01042">
    <property type="entry name" value="TRNASYNTHASP"/>
</dbReference>
<dbReference type="PROSITE" id="PS50862">
    <property type="entry name" value="AA_TRNA_LIGASE_II"/>
    <property type="match status" value="1"/>
</dbReference>
<evidence type="ECO:0000256" key="2">
    <source>
        <dbReference type="ARBA" id="ARBA00022490"/>
    </source>
</evidence>
<dbReference type="GO" id="GO:0003676">
    <property type="term" value="F:nucleic acid binding"/>
    <property type="evidence" value="ECO:0007669"/>
    <property type="project" value="InterPro"/>
</dbReference>
<dbReference type="GO" id="GO:0006422">
    <property type="term" value="P:aspartyl-tRNA aminoacylation"/>
    <property type="evidence" value="ECO:0007669"/>
    <property type="project" value="TreeGrafter"/>
</dbReference>
<dbReference type="Pfam" id="PF01336">
    <property type="entry name" value="tRNA_anti-codon"/>
    <property type="match status" value="1"/>
</dbReference>
<dbReference type="EMBL" id="AP018161">
    <property type="protein sequence ID" value="BBA85148.1"/>
    <property type="molecule type" value="Genomic_DNA"/>
</dbReference>
<evidence type="ECO:0000313" key="9">
    <source>
        <dbReference type="EMBL" id="BBA85148.1"/>
    </source>
</evidence>
<keyword evidence="6" id="KW-0648">Protein biosynthesis</keyword>
<keyword evidence="5" id="KW-0067">ATP-binding</keyword>
<gene>
    <name evidence="9" type="primary">aspS</name>
    <name evidence="9" type="ORF">NARRFE1_02130</name>
</gene>
<dbReference type="InterPro" id="IPR002312">
    <property type="entry name" value="Asp/Asn-tRNA-synth_IIb"/>
</dbReference>
<dbReference type="PANTHER" id="PTHR22594">
    <property type="entry name" value="ASPARTYL/LYSYL-TRNA SYNTHETASE"/>
    <property type="match status" value="1"/>
</dbReference>
<name>A0A2Z5T429_9GAMM</name>
<evidence type="ECO:0000313" key="10">
    <source>
        <dbReference type="Proteomes" id="UP000289537"/>
    </source>
</evidence>
<dbReference type="InterPro" id="IPR004524">
    <property type="entry name" value="Asp-tRNA-ligase_1"/>
</dbReference>
<dbReference type="NCBIfam" id="NF001750">
    <property type="entry name" value="PRK00476.1"/>
    <property type="match status" value="1"/>
</dbReference>
<dbReference type="InterPro" id="IPR004364">
    <property type="entry name" value="Aa-tRNA-synt_II"/>
</dbReference>
<comment type="similarity">
    <text evidence="1">Belongs to the class-II aminoacyl-tRNA synthetase family. Type 1 subfamily.</text>
</comment>
<dbReference type="PANTHER" id="PTHR22594:SF5">
    <property type="entry name" value="ASPARTATE--TRNA LIGASE, MITOCHONDRIAL"/>
    <property type="match status" value="1"/>
</dbReference>
<dbReference type="GO" id="GO:0004815">
    <property type="term" value="F:aspartate-tRNA ligase activity"/>
    <property type="evidence" value="ECO:0007669"/>
    <property type="project" value="TreeGrafter"/>
</dbReference>
<keyword evidence="7 9" id="KW-0030">Aminoacyl-tRNA synthetase</keyword>
<dbReference type="Gene3D" id="2.40.50.140">
    <property type="entry name" value="Nucleic acid-binding proteins"/>
    <property type="match status" value="1"/>
</dbReference>
<dbReference type="Gene3D" id="3.30.1360.30">
    <property type="entry name" value="GAD-like domain"/>
    <property type="match status" value="1"/>
</dbReference>
<evidence type="ECO:0000259" key="8">
    <source>
        <dbReference type="PROSITE" id="PS50862"/>
    </source>
</evidence>
<dbReference type="Pfam" id="PF00152">
    <property type="entry name" value="tRNA-synt_2"/>
    <property type="match status" value="1"/>
</dbReference>
<evidence type="ECO:0000256" key="3">
    <source>
        <dbReference type="ARBA" id="ARBA00022598"/>
    </source>
</evidence>
<sequence>MKKNIINNIKNLNLYINKKIKIKGWINNINFFKKSNIIFINLKDNYGNIQIVITNNFFDKKKINTIKKYKIYYLLEIIGIVKNKKIKKPNSNENEYEIIACNIFLINKSKKLPININKNFSDINKIKYRYLYFRQNKNLFNNILKRSELLFLINKFMNKNEFINIETPIISKNISEGSKNFNIISNTYKKHKKYSLSQSPQIFKQLLIISGFNKYYQISKCFRDEDIRSNRQPEFTQLDIESSIVDNNFILKISEKLIKYIWNKINNVKINNFKYIKYKDSIRMYGTDKPNINNYLTLYNIKDDIYNKINEEENLFFINILNNHCCYIKNKIKKIIKHNFIKFEDLLNIIIKKIKNNYINIEKKEILNKLNKIKNNKINSDIYFITKDKNIIYYINELRNIIWENTNINNNDINPIWVLNFPMFEINKEKLKCVNHPFTMPIIKKEDIENNIIKNPLNIYSKSYDLVINGIEIASGTERINDYKLQKIIFNTLKININKQKKEFGFFLESLKYGTPKHNGIAFGLDRIMMLLTNEKDIKNVIAFPKTNNLLDITNI</sequence>
<evidence type="ECO:0000256" key="4">
    <source>
        <dbReference type="ARBA" id="ARBA00022741"/>
    </source>
</evidence>
<evidence type="ECO:0000256" key="5">
    <source>
        <dbReference type="ARBA" id="ARBA00022840"/>
    </source>
</evidence>
<dbReference type="RefSeq" id="WP_148708495.1">
    <property type="nucleotide sequence ID" value="NZ_AP018161.1"/>
</dbReference>
<keyword evidence="10" id="KW-1185">Reference proteome</keyword>
<dbReference type="SUPFAM" id="SSF55681">
    <property type="entry name" value="Class II aaRS and biotin synthetases"/>
    <property type="match status" value="1"/>
</dbReference>
<dbReference type="GO" id="GO:0005524">
    <property type="term" value="F:ATP binding"/>
    <property type="evidence" value="ECO:0007669"/>
    <property type="project" value="UniProtKB-KW"/>
</dbReference>
<dbReference type="OrthoDB" id="9762036at2"/>
<dbReference type="KEGG" id="eor:NARRFE1_02130"/>
<dbReference type="InterPro" id="IPR012340">
    <property type="entry name" value="NA-bd_OB-fold"/>
</dbReference>
<dbReference type="GO" id="GO:0005737">
    <property type="term" value="C:cytoplasm"/>
    <property type="evidence" value="ECO:0007669"/>
    <property type="project" value="InterPro"/>
</dbReference>
<evidence type="ECO:0000256" key="1">
    <source>
        <dbReference type="ARBA" id="ARBA00006303"/>
    </source>
</evidence>
<dbReference type="Gene3D" id="3.30.930.10">
    <property type="entry name" value="Bira Bifunctional Protein, Domain 2"/>
    <property type="match status" value="1"/>
</dbReference>
<dbReference type="SUPFAM" id="SSF50249">
    <property type="entry name" value="Nucleic acid-binding proteins"/>
    <property type="match status" value="1"/>
</dbReference>
<keyword evidence="4" id="KW-0547">Nucleotide-binding</keyword>